<keyword evidence="7 9" id="KW-0472">Membrane</keyword>
<dbReference type="InterPro" id="IPR037673">
    <property type="entry name" value="MSC/AndL"/>
</dbReference>
<dbReference type="PRINTS" id="PR01264">
    <property type="entry name" value="MECHCHANNEL"/>
</dbReference>
<evidence type="ECO:0000256" key="5">
    <source>
        <dbReference type="ARBA" id="ARBA00022989"/>
    </source>
</evidence>
<evidence type="ECO:0000256" key="7">
    <source>
        <dbReference type="ARBA" id="ARBA00023136"/>
    </source>
</evidence>
<reference evidence="10 11" key="1">
    <citation type="journal article" date="2013" name="Stand. Genomic Sci.">
        <title>Genomic Encyclopedia of Type Strains, Phase I: The one thousand microbial genomes (KMG-I) project.</title>
        <authorList>
            <person name="Kyrpides N.C."/>
            <person name="Woyke T."/>
            <person name="Eisen J.A."/>
            <person name="Garrity G."/>
            <person name="Lilburn T.G."/>
            <person name="Beck B.J."/>
            <person name="Whitman W.B."/>
            <person name="Hugenholtz P."/>
            <person name="Klenk H.P."/>
        </authorList>
    </citation>
    <scope>NUCLEOTIDE SEQUENCE [LARGE SCALE GENOMIC DNA]</scope>
    <source>
        <strain evidence="10 11">DSM 45044</strain>
    </source>
</reference>
<keyword evidence="6 9" id="KW-0406">Ion transport</keyword>
<keyword evidence="11" id="KW-1185">Reference proteome</keyword>
<keyword evidence="3 9" id="KW-1003">Cell membrane</keyword>
<dbReference type="GO" id="GO:0005886">
    <property type="term" value="C:plasma membrane"/>
    <property type="evidence" value="ECO:0007669"/>
    <property type="project" value="UniProtKB-SubCell"/>
</dbReference>
<comment type="function">
    <text evidence="9">Channel that opens in response to stretch forces in the membrane lipid bilayer. May participate in the regulation of osmotic pressure changes within the cell.</text>
</comment>
<evidence type="ECO:0000256" key="1">
    <source>
        <dbReference type="ARBA" id="ARBA00004141"/>
    </source>
</evidence>
<dbReference type="RefSeq" id="WP_147132680.1">
    <property type="nucleotide sequence ID" value="NZ_BAABIJ010000001.1"/>
</dbReference>
<name>A0A562VAL5_9ACTN</name>
<dbReference type="Gene3D" id="1.10.1200.120">
    <property type="entry name" value="Large-conductance mechanosensitive channel, MscL, domain 1"/>
    <property type="match status" value="1"/>
</dbReference>
<dbReference type="AlphaFoldDB" id="A0A562VAL5"/>
<evidence type="ECO:0000256" key="4">
    <source>
        <dbReference type="ARBA" id="ARBA00022692"/>
    </source>
</evidence>
<dbReference type="HAMAP" id="MF_00115">
    <property type="entry name" value="MscL"/>
    <property type="match status" value="1"/>
</dbReference>
<sequence length="131" mass="14256">MLRGFKDFLMRGNVVELAVAVVMGAALTALVTSLTTAFIEPLIKLVTGGAQVGGEFTVNGVVFPYSVFVNGVITFFLTAAAVYFVIVLPMNKIMERLKKKEEEPTPAEAEEIALLRQILTELRTHRTGPAE</sequence>
<comment type="caution">
    <text evidence="10">The sequence shown here is derived from an EMBL/GenBank/DDBJ whole genome shotgun (WGS) entry which is preliminary data.</text>
</comment>
<keyword evidence="5 9" id="KW-1133">Transmembrane helix</keyword>
<dbReference type="OrthoDB" id="9810350at2"/>
<evidence type="ECO:0000256" key="9">
    <source>
        <dbReference type="HAMAP-Rule" id="MF_00115"/>
    </source>
</evidence>
<keyword evidence="4 9" id="KW-0812">Transmembrane</keyword>
<evidence type="ECO:0000313" key="10">
    <source>
        <dbReference type="EMBL" id="TWJ14891.1"/>
    </source>
</evidence>
<dbReference type="GO" id="GO:0008381">
    <property type="term" value="F:mechanosensitive monoatomic ion channel activity"/>
    <property type="evidence" value="ECO:0007669"/>
    <property type="project" value="UniProtKB-UniRule"/>
</dbReference>
<evidence type="ECO:0000256" key="6">
    <source>
        <dbReference type="ARBA" id="ARBA00023065"/>
    </source>
</evidence>
<dbReference type="Proteomes" id="UP000321617">
    <property type="component" value="Unassembled WGS sequence"/>
</dbReference>
<evidence type="ECO:0000256" key="3">
    <source>
        <dbReference type="ARBA" id="ARBA00022475"/>
    </source>
</evidence>
<accession>A0A562VAL5</accession>
<dbReference type="PANTHER" id="PTHR30266">
    <property type="entry name" value="MECHANOSENSITIVE CHANNEL MSCL"/>
    <property type="match status" value="1"/>
</dbReference>
<gene>
    <name evidence="9" type="primary">mscL</name>
    <name evidence="10" type="ORF">LX16_0584</name>
</gene>
<dbReference type="InterPro" id="IPR001185">
    <property type="entry name" value="MS_channel"/>
</dbReference>
<dbReference type="SUPFAM" id="SSF81330">
    <property type="entry name" value="Gated mechanosensitive channel"/>
    <property type="match status" value="1"/>
</dbReference>
<comment type="subcellular location">
    <subcellularLocation>
        <location evidence="9">Cell membrane</location>
        <topology evidence="9">Multi-pass membrane protein</topology>
    </subcellularLocation>
    <subcellularLocation>
        <location evidence="1">Membrane</location>
        <topology evidence="1">Multi-pass membrane protein</topology>
    </subcellularLocation>
</comment>
<dbReference type="PANTHER" id="PTHR30266:SF2">
    <property type="entry name" value="LARGE-CONDUCTANCE MECHANOSENSITIVE CHANNEL"/>
    <property type="match status" value="1"/>
</dbReference>
<feature type="transmembrane region" description="Helical" evidence="9">
    <location>
        <begin position="12"/>
        <end position="39"/>
    </location>
</feature>
<dbReference type="NCBIfam" id="TIGR00220">
    <property type="entry name" value="mscL"/>
    <property type="match status" value="1"/>
</dbReference>
<comment type="similarity">
    <text evidence="9">Belongs to the MscL family.</text>
</comment>
<dbReference type="InterPro" id="IPR036019">
    <property type="entry name" value="MscL_channel"/>
</dbReference>
<evidence type="ECO:0000256" key="2">
    <source>
        <dbReference type="ARBA" id="ARBA00022448"/>
    </source>
</evidence>
<feature type="transmembrane region" description="Helical" evidence="9">
    <location>
        <begin position="67"/>
        <end position="90"/>
    </location>
</feature>
<dbReference type="EMBL" id="VLLL01000005">
    <property type="protein sequence ID" value="TWJ14891.1"/>
    <property type="molecule type" value="Genomic_DNA"/>
</dbReference>
<organism evidence="10 11">
    <name type="scientific">Stackebrandtia albiflava</name>
    <dbReference type="NCBI Taxonomy" id="406432"/>
    <lineage>
        <taxon>Bacteria</taxon>
        <taxon>Bacillati</taxon>
        <taxon>Actinomycetota</taxon>
        <taxon>Actinomycetes</taxon>
        <taxon>Glycomycetales</taxon>
        <taxon>Glycomycetaceae</taxon>
        <taxon>Stackebrandtia</taxon>
    </lineage>
</organism>
<protein>
    <recommendedName>
        <fullName evidence="9">Large-conductance mechanosensitive channel</fullName>
    </recommendedName>
</protein>
<evidence type="ECO:0000313" key="11">
    <source>
        <dbReference type="Proteomes" id="UP000321617"/>
    </source>
</evidence>
<dbReference type="Pfam" id="PF01741">
    <property type="entry name" value="MscL"/>
    <property type="match status" value="1"/>
</dbReference>
<comment type="subunit">
    <text evidence="9">Homopentamer.</text>
</comment>
<keyword evidence="8 9" id="KW-0407">Ion channel</keyword>
<proteinExistence type="inferred from homology"/>
<keyword evidence="2 9" id="KW-0813">Transport</keyword>
<evidence type="ECO:0000256" key="8">
    <source>
        <dbReference type="ARBA" id="ARBA00023303"/>
    </source>
</evidence>